<keyword evidence="2" id="KW-1185">Reference proteome</keyword>
<dbReference type="Gramene" id="CDF36635">
    <property type="protein sequence ID" value="CDF36635"/>
    <property type="gene ID" value="CHC_T00004907001"/>
</dbReference>
<dbReference type="Proteomes" id="UP000012073">
    <property type="component" value="Unassembled WGS sequence"/>
</dbReference>
<reference evidence="2" key="1">
    <citation type="journal article" date="2013" name="Proc. Natl. Acad. Sci. U.S.A.">
        <title>Genome structure and metabolic features in the red seaweed Chondrus crispus shed light on evolution of the Archaeplastida.</title>
        <authorList>
            <person name="Collen J."/>
            <person name="Porcel B."/>
            <person name="Carre W."/>
            <person name="Ball S.G."/>
            <person name="Chaparro C."/>
            <person name="Tonon T."/>
            <person name="Barbeyron T."/>
            <person name="Michel G."/>
            <person name="Noel B."/>
            <person name="Valentin K."/>
            <person name="Elias M."/>
            <person name="Artiguenave F."/>
            <person name="Arun A."/>
            <person name="Aury J.M."/>
            <person name="Barbosa-Neto J.F."/>
            <person name="Bothwell J.H."/>
            <person name="Bouget F.Y."/>
            <person name="Brillet L."/>
            <person name="Cabello-Hurtado F."/>
            <person name="Capella-Gutierrez S."/>
            <person name="Charrier B."/>
            <person name="Cladiere L."/>
            <person name="Cock J.M."/>
            <person name="Coelho S.M."/>
            <person name="Colleoni C."/>
            <person name="Czjzek M."/>
            <person name="Da Silva C."/>
            <person name="Delage L."/>
            <person name="Denoeud F."/>
            <person name="Deschamps P."/>
            <person name="Dittami S.M."/>
            <person name="Gabaldon T."/>
            <person name="Gachon C.M."/>
            <person name="Groisillier A."/>
            <person name="Herve C."/>
            <person name="Jabbari K."/>
            <person name="Katinka M."/>
            <person name="Kloareg B."/>
            <person name="Kowalczyk N."/>
            <person name="Labadie K."/>
            <person name="Leblanc C."/>
            <person name="Lopez P.J."/>
            <person name="McLachlan D.H."/>
            <person name="Meslet-Cladiere L."/>
            <person name="Moustafa A."/>
            <person name="Nehr Z."/>
            <person name="Nyvall Collen P."/>
            <person name="Panaud O."/>
            <person name="Partensky F."/>
            <person name="Poulain J."/>
            <person name="Rensing S.A."/>
            <person name="Rousvoal S."/>
            <person name="Samson G."/>
            <person name="Symeonidi A."/>
            <person name="Weissenbach J."/>
            <person name="Zambounis A."/>
            <person name="Wincker P."/>
            <person name="Boyen C."/>
        </authorList>
    </citation>
    <scope>NUCLEOTIDE SEQUENCE [LARGE SCALE GENOMIC DNA]</scope>
    <source>
        <strain evidence="2">cv. Stackhouse</strain>
    </source>
</reference>
<sequence>MRCPYDPAILTTHTSYRGCHLDSLSHTTAGKLVMCLLSESASFLRLPRCGTVKNLKLAMSWSTSASRSSSGGRSYPCPSLDSRNEVLGQTTSSLSCSRLVKNIRDVRGGSTARLFMSRFRVGLGLQYFSNSLPMLPFHAKTVFTIPASIMRR</sequence>
<dbReference type="AlphaFoldDB" id="R7QGU3"/>
<evidence type="ECO:0000313" key="1">
    <source>
        <dbReference type="EMBL" id="CDF36635.1"/>
    </source>
</evidence>
<dbReference type="EMBL" id="HG001794">
    <property type="protein sequence ID" value="CDF36635.1"/>
    <property type="molecule type" value="Genomic_DNA"/>
</dbReference>
<name>R7QGU3_CHOCR</name>
<dbReference type="RefSeq" id="XP_005716454.1">
    <property type="nucleotide sequence ID" value="XM_005716397.1"/>
</dbReference>
<accession>R7QGU3</accession>
<proteinExistence type="predicted"/>
<gene>
    <name evidence="1" type="ORF">CHC_T00004907001</name>
</gene>
<dbReference type="KEGG" id="ccp:CHC_T00004907001"/>
<dbReference type="GeneID" id="17324193"/>
<organism evidence="1 2">
    <name type="scientific">Chondrus crispus</name>
    <name type="common">Carrageen Irish moss</name>
    <name type="synonym">Polymorpha crispa</name>
    <dbReference type="NCBI Taxonomy" id="2769"/>
    <lineage>
        <taxon>Eukaryota</taxon>
        <taxon>Rhodophyta</taxon>
        <taxon>Florideophyceae</taxon>
        <taxon>Rhodymeniophycidae</taxon>
        <taxon>Gigartinales</taxon>
        <taxon>Gigartinaceae</taxon>
        <taxon>Chondrus</taxon>
    </lineage>
</organism>
<evidence type="ECO:0000313" key="2">
    <source>
        <dbReference type="Proteomes" id="UP000012073"/>
    </source>
</evidence>
<protein>
    <submittedName>
        <fullName evidence="1">Uncharacterized protein</fullName>
    </submittedName>
</protein>